<accession>A0ABT9A7G6</accession>
<proteinExistence type="predicted"/>
<organism evidence="2 3">
    <name type="scientific">Hymenobacter mellowenesis</name>
    <dbReference type="NCBI Taxonomy" id="3063995"/>
    <lineage>
        <taxon>Bacteria</taxon>
        <taxon>Pseudomonadati</taxon>
        <taxon>Bacteroidota</taxon>
        <taxon>Cytophagia</taxon>
        <taxon>Cytophagales</taxon>
        <taxon>Hymenobacteraceae</taxon>
        <taxon>Hymenobacter</taxon>
    </lineage>
</organism>
<dbReference type="RefSeq" id="WP_305010148.1">
    <property type="nucleotide sequence ID" value="NZ_JAUQSX010000001.1"/>
</dbReference>
<gene>
    <name evidence="2" type="ORF">Q5H92_03770</name>
</gene>
<evidence type="ECO:0000313" key="3">
    <source>
        <dbReference type="Proteomes" id="UP001167796"/>
    </source>
</evidence>
<keyword evidence="1" id="KW-0812">Transmembrane</keyword>
<feature type="transmembrane region" description="Helical" evidence="1">
    <location>
        <begin position="31"/>
        <end position="48"/>
    </location>
</feature>
<sequence length="169" mass="18323">MANILWSALNMLVLLGIIYILFRAAGLVRRHMGWGAAVLFGLALLLMCSRRPTSPAGPSKNLISRAPKSGPVSNASAGHTIDLGGSNKLYLRAEYDSAGGTLTPNGLYAGVSGFMLGHDWEPALGLLQQQGTRLHYWTVLNHHWLLLGTSVFSNGREFEGLMKPDQPLR</sequence>
<evidence type="ECO:0000313" key="2">
    <source>
        <dbReference type="EMBL" id="MDO7845463.1"/>
    </source>
</evidence>
<evidence type="ECO:0000256" key="1">
    <source>
        <dbReference type="SAM" id="Phobius"/>
    </source>
</evidence>
<protein>
    <submittedName>
        <fullName evidence="2">Uncharacterized protein</fullName>
    </submittedName>
</protein>
<keyword evidence="3" id="KW-1185">Reference proteome</keyword>
<feature type="transmembrane region" description="Helical" evidence="1">
    <location>
        <begin position="7"/>
        <end position="25"/>
    </location>
</feature>
<name>A0ABT9A7G6_9BACT</name>
<dbReference type="EMBL" id="JAUQSX010000001">
    <property type="protein sequence ID" value="MDO7845463.1"/>
    <property type="molecule type" value="Genomic_DNA"/>
</dbReference>
<keyword evidence="1" id="KW-1133">Transmembrane helix</keyword>
<comment type="caution">
    <text evidence="2">The sequence shown here is derived from an EMBL/GenBank/DDBJ whole genome shotgun (WGS) entry which is preliminary data.</text>
</comment>
<reference evidence="2" key="1">
    <citation type="submission" date="2023-07" db="EMBL/GenBank/DDBJ databases">
        <authorList>
            <person name="Kim M.K."/>
        </authorList>
    </citation>
    <scope>NUCLEOTIDE SEQUENCE</scope>
    <source>
        <strain evidence="2">M29</strain>
    </source>
</reference>
<keyword evidence="1" id="KW-0472">Membrane</keyword>
<dbReference type="Proteomes" id="UP001167796">
    <property type="component" value="Unassembled WGS sequence"/>
</dbReference>